<dbReference type="InterPro" id="IPR006311">
    <property type="entry name" value="TAT_signal"/>
</dbReference>
<keyword evidence="2" id="KW-0560">Oxidoreductase</keyword>
<keyword evidence="3" id="KW-1185">Reference proteome</keyword>
<gene>
    <name evidence="2" type="ORF">CLV43_109319</name>
</gene>
<name>A0A2T0SXH8_9PSEU</name>
<dbReference type="Gene3D" id="2.60.130.10">
    <property type="entry name" value="Aromatic compound dioxygenase"/>
    <property type="match status" value="1"/>
</dbReference>
<dbReference type="RefSeq" id="WP_106191117.1">
    <property type="nucleotide sequence ID" value="NZ_PVTF01000009.1"/>
</dbReference>
<comment type="caution">
    <text evidence="2">The sequence shown here is derived from an EMBL/GenBank/DDBJ whole genome shotgun (WGS) entry which is preliminary data.</text>
</comment>
<accession>A0A2T0SXH8</accession>
<reference evidence="2 3" key="1">
    <citation type="submission" date="2018-03" db="EMBL/GenBank/DDBJ databases">
        <title>Genomic Encyclopedia of Archaeal and Bacterial Type Strains, Phase II (KMG-II): from individual species to whole genera.</title>
        <authorList>
            <person name="Goeker M."/>
        </authorList>
    </citation>
    <scope>NUCLEOTIDE SEQUENCE [LARGE SCALE GENOMIC DNA]</scope>
    <source>
        <strain evidence="2 3">DSM 44720</strain>
    </source>
</reference>
<evidence type="ECO:0000313" key="3">
    <source>
        <dbReference type="Proteomes" id="UP000239494"/>
    </source>
</evidence>
<dbReference type="PANTHER" id="PTHR34315">
    <property type="match status" value="1"/>
</dbReference>
<dbReference type="PANTHER" id="PTHR34315:SF1">
    <property type="entry name" value="INTRADIOL RING-CLEAVAGE DIOXYGENASES DOMAIN-CONTAINING PROTEIN-RELATED"/>
    <property type="match status" value="1"/>
</dbReference>
<dbReference type="PROSITE" id="PS51318">
    <property type="entry name" value="TAT"/>
    <property type="match status" value="1"/>
</dbReference>
<dbReference type="Proteomes" id="UP000239494">
    <property type="component" value="Unassembled WGS sequence"/>
</dbReference>
<dbReference type="AlphaFoldDB" id="A0A2T0SXH8"/>
<keyword evidence="2" id="KW-0223">Dioxygenase</keyword>
<dbReference type="SUPFAM" id="SSF49482">
    <property type="entry name" value="Aromatic compound dioxygenase"/>
    <property type="match status" value="1"/>
</dbReference>
<dbReference type="EMBL" id="PVTF01000009">
    <property type="protein sequence ID" value="PRY38099.1"/>
    <property type="molecule type" value="Genomic_DNA"/>
</dbReference>
<organism evidence="2 3">
    <name type="scientific">Umezawaea tangerina</name>
    <dbReference type="NCBI Taxonomy" id="84725"/>
    <lineage>
        <taxon>Bacteria</taxon>
        <taxon>Bacillati</taxon>
        <taxon>Actinomycetota</taxon>
        <taxon>Actinomycetes</taxon>
        <taxon>Pseudonocardiales</taxon>
        <taxon>Pseudonocardiaceae</taxon>
        <taxon>Umezawaea</taxon>
    </lineage>
</organism>
<dbReference type="InterPro" id="IPR000627">
    <property type="entry name" value="Intradiol_dOase_C"/>
</dbReference>
<feature type="domain" description="Intradiol ring-cleavage dioxygenases" evidence="1">
    <location>
        <begin position="106"/>
        <end position="181"/>
    </location>
</feature>
<evidence type="ECO:0000313" key="2">
    <source>
        <dbReference type="EMBL" id="PRY38099.1"/>
    </source>
</evidence>
<proteinExistence type="predicted"/>
<protein>
    <submittedName>
        <fullName evidence="2">Protocatechuate 3,4-dioxygenase beta subunit</fullName>
    </submittedName>
</protein>
<evidence type="ECO:0000259" key="1">
    <source>
        <dbReference type="Pfam" id="PF00775"/>
    </source>
</evidence>
<dbReference type="GO" id="GO:0008199">
    <property type="term" value="F:ferric iron binding"/>
    <property type="evidence" value="ECO:0007669"/>
    <property type="project" value="InterPro"/>
</dbReference>
<dbReference type="OrthoDB" id="9800887at2"/>
<sequence length="269" mass="27803">MSGHTPDHDRGLAFDLATLNRRRVLALFGGAGLATLVGCASGSTGAATATSGTTSAAASASATACATEIPDETAGPYPGDGTNGPNVLTESGIVRTDIRSSFGASSGTAQGVPLTIALTVQKDCKAYTGAAVYLWHCDRDGNYSMYSKGVTDQNYLRGVQEADADGKVTFTTVFPAAYSGRWPHAHFEVYPTLSEATRAGDPVKTTQLAFPKDVCDTVYATDGYTASIRNLASTSLDSDMVFADGHDTQLATVTGTPTTGYTATLLVTL</sequence>
<dbReference type="InterPro" id="IPR015889">
    <property type="entry name" value="Intradiol_dOase_core"/>
</dbReference>
<dbReference type="GO" id="GO:0016702">
    <property type="term" value="F:oxidoreductase activity, acting on single donors with incorporation of molecular oxygen, incorporation of two atoms of oxygen"/>
    <property type="evidence" value="ECO:0007669"/>
    <property type="project" value="InterPro"/>
</dbReference>
<dbReference type="Pfam" id="PF00775">
    <property type="entry name" value="Dioxygenase_C"/>
    <property type="match status" value="1"/>
</dbReference>